<reference evidence="1 2" key="1">
    <citation type="journal article" date="2023" name="Sci. Data">
        <title>Genome assembly of the Korean intertidal mud-creeper Batillaria attramentaria.</title>
        <authorList>
            <person name="Patra A.K."/>
            <person name="Ho P.T."/>
            <person name="Jun S."/>
            <person name="Lee S.J."/>
            <person name="Kim Y."/>
            <person name="Won Y.J."/>
        </authorList>
    </citation>
    <scope>NUCLEOTIDE SEQUENCE [LARGE SCALE GENOMIC DNA]</scope>
    <source>
        <tissue evidence="1">Foot muscle</tissue>
    </source>
</reference>
<keyword evidence="2" id="KW-1185">Reference proteome</keyword>
<dbReference type="EMBL" id="JACVVK020000327">
    <property type="protein sequence ID" value="KAK7478361.1"/>
    <property type="molecule type" value="Genomic_DNA"/>
</dbReference>
<proteinExistence type="predicted"/>
<comment type="caution">
    <text evidence="1">The sequence shown here is derived from an EMBL/GenBank/DDBJ whole genome shotgun (WGS) entry which is preliminary data.</text>
</comment>
<dbReference type="AlphaFoldDB" id="A0ABD0JUI1"/>
<evidence type="ECO:0000313" key="1">
    <source>
        <dbReference type="EMBL" id="KAK7478361.1"/>
    </source>
</evidence>
<protein>
    <submittedName>
        <fullName evidence="1">Uncharacterized protein</fullName>
    </submittedName>
</protein>
<gene>
    <name evidence="1" type="ORF">BaRGS_00030365</name>
</gene>
<name>A0ABD0JUI1_9CAEN</name>
<dbReference type="Proteomes" id="UP001519460">
    <property type="component" value="Unassembled WGS sequence"/>
</dbReference>
<sequence length="138" mass="15505">MSFLTAACLSSRVRSDQRAGHKRGTCEYQTRLKIDTNAVKTILWLLAPWLWNRRENMLAVPALIRTGVEERTKKTRGAFQGVLKAQVVWRTEARAPRRHDHSSTGRGISLGRAPRAAEQVQGVANHRNTVNGSVCQLF</sequence>
<organism evidence="1 2">
    <name type="scientific">Batillaria attramentaria</name>
    <dbReference type="NCBI Taxonomy" id="370345"/>
    <lineage>
        <taxon>Eukaryota</taxon>
        <taxon>Metazoa</taxon>
        <taxon>Spiralia</taxon>
        <taxon>Lophotrochozoa</taxon>
        <taxon>Mollusca</taxon>
        <taxon>Gastropoda</taxon>
        <taxon>Caenogastropoda</taxon>
        <taxon>Sorbeoconcha</taxon>
        <taxon>Cerithioidea</taxon>
        <taxon>Batillariidae</taxon>
        <taxon>Batillaria</taxon>
    </lineage>
</organism>
<evidence type="ECO:0000313" key="2">
    <source>
        <dbReference type="Proteomes" id="UP001519460"/>
    </source>
</evidence>
<accession>A0ABD0JUI1</accession>